<dbReference type="Proteomes" id="UP000293045">
    <property type="component" value="Unassembled WGS sequence"/>
</dbReference>
<dbReference type="EMBL" id="PIXR01000244">
    <property type="protein sequence ID" value="TBU07970.1"/>
    <property type="molecule type" value="Genomic_DNA"/>
</dbReference>
<name>A0A4Q9LLG3_9MICR</name>
<protein>
    <submittedName>
        <fullName evidence="1">Uncharacterized protein</fullName>
    </submittedName>
</protein>
<accession>A0A4Q9LLG3</accession>
<evidence type="ECO:0000313" key="2">
    <source>
        <dbReference type="Proteomes" id="UP000293045"/>
    </source>
</evidence>
<evidence type="ECO:0000313" key="1">
    <source>
        <dbReference type="EMBL" id="TBU07970.1"/>
    </source>
</evidence>
<dbReference type="VEuPathDB" id="MicrosporidiaDB:CWI39_0244p0010"/>
<proteinExistence type="predicted"/>
<organism evidence="1 2">
    <name type="scientific">Hamiltosporidium magnivora</name>
    <dbReference type="NCBI Taxonomy" id="148818"/>
    <lineage>
        <taxon>Eukaryota</taxon>
        <taxon>Fungi</taxon>
        <taxon>Fungi incertae sedis</taxon>
        <taxon>Microsporidia</taxon>
        <taxon>Dubosqiidae</taxon>
        <taxon>Hamiltosporidium</taxon>
    </lineage>
</organism>
<reference evidence="1 2" key="1">
    <citation type="submission" date="2017-12" db="EMBL/GenBank/DDBJ databases">
        <authorList>
            <person name="Pombert J.-F."/>
            <person name="Haag K.L."/>
            <person name="Ebert D."/>
        </authorList>
    </citation>
    <scope>NUCLEOTIDE SEQUENCE [LARGE SCALE GENOMIC DNA]</scope>
    <source>
        <strain evidence="1">IL-BN-2</strain>
    </source>
</reference>
<sequence length="59" mass="6896">MYLTVTIQTGYYASFITDSLTSTSEMLGRNIHSKRKKNFSKDMYKMRNKYGVEESIETT</sequence>
<gene>
    <name evidence="1" type="ORF">CWI39_0244p0010</name>
</gene>
<dbReference type="AlphaFoldDB" id="A0A4Q9LLG3"/>
<comment type="caution">
    <text evidence="1">The sequence shown here is derived from an EMBL/GenBank/DDBJ whole genome shotgun (WGS) entry which is preliminary data.</text>
</comment>